<organism evidence="1">
    <name type="scientific">viral metagenome</name>
    <dbReference type="NCBI Taxonomy" id="1070528"/>
    <lineage>
        <taxon>unclassified sequences</taxon>
        <taxon>metagenomes</taxon>
        <taxon>organismal metagenomes</taxon>
    </lineage>
</organism>
<protein>
    <submittedName>
        <fullName evidence="1">Uncharacterized protein</fullName>
    </submittedName>
</protein>
<name>A0A6C0BUN5_9ZZZZ</name>
<proteinExistence type="predicted"/>
<dbReference type="EMBL" id="MN739253">
    <property type="protein sequence ID" value="QHS95481.1"/>
    <property type="molecule type" value="Genomic_DNA"/>
</dbReference>
<accession>A0A6C0BUN5</accession>
<reference evidence="1" key="1">
    <citation type="journal article" date="2020" name="Nature">
        <title>Giant virus diversity and host interactions through global metagenomics.</title>
        <authorList>
            <person name="Schulz F."/>
            <person name="Roux S."/>
            <person name="Paez-Espino D."/>
            <person name="Jungbluth S."/>
            <person name="Walsh D.A."/>
            <person name="Denef V.J."/>
            <person name="McMahon K.D."/>
            <person name="Konstantinidis K.T."/>
            <person name="Eloe-Fadrosh E.A."/>
            <person name="Kyrpides N.C."/>
            <person name="Woyke T."/>
        </authorList>
    </citation>
    <scope>NUCLEOTIDE SEQUENCE</scope>
    <source>
        <strain evidence="1">GVMAG-M-3300018868-6</strain>
    </source>
</reference>
<evidence type="ECO:0000313" key="1">
    <source>
        <dbReference type="EMBL" id="QHS95481.1"/>
    </source>
</evidence>
<sequence length="87" mass="10095">MLSCLFGYASKYLYIFNLYMTPLAERDKHINCLEQQIKLHENFLGGRVIKLSETDANKLRTLKRYLKHNGCGGEKDLETINALLMQN</sequence>
<dbReference type="AlphaFoldDB" id="A0A6C0BUN5"/>